<dbReference type="PANTHER" id="PTHR43080">
    <property type="entry name" value="CBS DOMAIN-CONTAINING PROTEIN CBSX3, MITOCHONDRIAL"/>
    <property type="match status" value="1"/>
</dbReference>
<dbReference type="PROSITE" id="PS51371">
    <property type="entry name" value="CBS"/>
    <property type="match status" value="2"/>
</dbReference>
<proteinExistence type="predicted"/>
<protein>
    <submittedName>
        <fullName evidence="4">CBS domain-containing protein</fullName>
    </submittedName>
</protein>
<keyword evidence="1 2" id="KW-0129">CBS domain</keyword>
<accession>A0ABY6MWJ6</accession>
<dbReference type="Pfam" id="PF00571">
    <property type="entry name" value="CBS"/>
    <property type="match status" value="2"/>
</dbReference>
<dbReference type="SUPFAM" id="SSF54631">
    <property type="entry name" value="CBS-domain pair"/>
    <property type="match status" value="1"/>
</dbReference>
<dbReference type="PANTHER" id="PTHR43080:SF2">
    <property type="entry name" value="CBS DOMAIN-CONTAINING PROTEIN"/>
    <property type="match status" value="1"/>
</dbReference>
<reference evidence="4" key="1">
    <citation type="submission" date="2022-10" db="EMBL/GenBank/DDBJ databases">
        <title>Complete genome sequence of Schlegelella aquatica LMG 23380.</title>
        <authorList>
            <person name="Musilova J."/>
            <person name="Kourilova X."/>
            <person name="Bezdicek M."/>
            <person name="Hermankova K."/>
            <person name="Obruca S."/>
            <person name="Sedlar K."/>
        </authorList>
    </citation>
    <scope>NUCLEOTIDE SEQUENCE</scope>
    <source>
        <strain evidence="4">LMG 23380</strain>
    </source>
</reference>
<dbReference type="InterPro" id="IPR051257">
    <property type="entry name" value="Diverse_CBS-Domain"/>
</dbReference>
<keyword evidence="5" id="KW-1185">Reference proteome</keyword>
<evidence type="ECO:0000256" key="2">
    <source>
        <dbReference type="PROSITE-ProRule" id="PRU00703"/>
    </source>
</evidence>
<feature type="domain" description="CBS" evidence="3">
    <location>
        <begin position="10"/>
        <end position="67"/>
    </location>
</feature>
<evidence type="ECO:0000313" key="5">
    <source>
        <dbReference type="Proteomes" id="UP001163266"/>
    </source>
</evidence>
<feature type="domain" description="CBS" evidence="3">
    <location>
        <begin position="76"/>
        <end position="133"/>
    </location>
</feature>
<name>A0ABY6MWJ6_9BURK</name>
<dbReference type="SMART" id="SM00116">
    <property type="entry name" value="CBS"/>
    <property type="match status" value="2"/>
</dbReference>
<dbReference type="Gene3D" id="3.10.580.10">
    <property type="entry name" value="CBS-domain"/>
    <property type="match status" value="1"/>
</dbReference>
<evidence type="ECO:0000259" key="3">
    <source>
        <dbReference type="PROSITE" id="PS51371"/>
    </source>
</evidence>
<gene>
    <name evidence="4" type="ORF">OMP39_07365</name>
</gene>
<dbReference type="Proteomes" id="UP001163266">
    <property type="component" value="Chromosome"/>
</dbReference>
<dbReference type="InterPro" id="IPR046342">
    <property type="entry name" value="CBS_dom_sf"/>
</dbReference>
<dbReference type="CDD" id="cd04622">
    <property type="entry name" value="CBS_pair_HRP1_like"/>
    <property type="match status" value="1"/>
</dbReference>
<dbReference type="RefSeq" id="WP_264894338.1">
    <property type="nucleotide sequence ID" value="NZ_CP110257.1"/>
</dbReference>
<evidence type="ECO:0000256" key="1">
    <source>
        <dbReference type="ARBA" id="ARBA00023122"/>
    </source>
</evidence>
<evidence type="ECO:0000313" key="4">
    <source>
        <dbReference type="EMBL" id="UZD56372.1"/>
    </source>
</evidence>
<dbReference type="InterPro" id="IPR000644">
    <property type="entry name" value="CBS_dom"/>
</dbReference>
<organism evidence="4 5">
    <name type="scientific">Caldimonas aquatica</name>
    <dbReference type="NCBI Taxonomy" id="376175"/>
    <lineage>
        <taxon>Bacteria</taxon>
        <taxon>Pseudomonadati</taxon>
        <taxon>Pseudomonadota</taxon>
        <taxon>Betaproteobacteria</taxon>
        <taxon>Burkholderiales</taxon>
        <taxon>Sphaerotilaceae</taxon>
        <taxon>Caldimonas</taxon>
    </lineage>
</organism>
<dbReference type="EMBL" id="CP110257">
    <property type="protein sequence ID" value="UZD56372.1"/>
    <property type="molecule type" value="Genomic_DNA"/>
</dbReference>
<sequence length="152" mass="16623">MSPVPVSKLMTREVHTVLPADSLQEAAAAMERHDVGALPVCEVGRRLVGIITDRDITVRAAACGLEAATTTVAQVMTEQVRWCLQDEPVEDVAQRMSQVRIRRLPVLDRRERLVGIVTLADLARQPDCDIAPVLAEISSPCEPDRPAPQSTH</sequence>